<evidence type="ECO:0000256" key="4">
    <source>
        <dbReference type="ARBA" id="ARBA00023016"/>
    </source>
</evidence>
<dbReference type="Proteomes" id="UP000664844">
    <property type="component" value="Unassembled WGS sequence"/>
</dbReference>
<dbReference type="Pfam" id="PF00012">
    <property type="entry name" value="HSP70"/>
    <property type="match status" value="1"/>
</dbReference>
<dbReference type="InterPro" id="IPR018181">
    <property type="entry name" value="Heat_shock_70_CS"/>
</dbReference>
<dbReference type="InterPro" id="IPR043129">
    <property type="entry name" value="ATPase_NBD"/>
</dbReference>
<protein>
    <submittedName>
        <fullName evidence="7">Hsp70 family protein</fullName>
    </submittedName>
</protein>
<evidence type="ECO:0000256" key="6">
    <source>
        <dbReference type="RuleBase" id="RU003322"/>
    </source>
</evidence>
<dbReference type="Gene3D" id="3.30.420.40">
    <property type="match status" value="2"/>
</dbReference>
<comment type="caution">
    <text evidence="7">The sequence shown here is derived from an EMBL/GenBank/DDBJ whole genome shotgun (WGS) entry which is preliminary data.</text>
</comment>
<sequence>MTVVAIDFGTSNTVISILNPDNNAPETLRFGEISKIFKGKKQNGENLEIPVIPTVVFIKEKNQIVLGQQVISTRSGQAQPERLFQGFKRELAADFQPPPRLIDGLSYSASTISESFLKEICHRLSRGGINPSKLIFTVPVGAFERYLDWFQELGSRLEIPEINIIDESTAAALGYAIKKPGSVVLVVDFGGGTLDLSLIRTNPVKPGNSALQAEVLGKSDAYIGGVDIDTWIVEDYLQRQGLSRSQIGEIGWQRLLEIAEKLKMRLSRATEAKDAWFDDENFMSYEVELSRDRFEALLEYHQLLEQLRGALDEVLAVAQMKGISKAEIEQVLLVGGSCLIPAVQTVIVSYFGRSRVKMDKPFEAVAHGALALSDYVSVEDYLRHSYAIRLWDPHCKTYSYFPLFEKGVKYPCQRLEPLMLQAAIEGQQEIRLDIGEVAEISHAEVMFDESGRMIGGSLHKREEYRSLDRDRDRVCVAHLNPSGQIGIDRISVRFEVNSGRVLLATVRDLVTGETLVDKEAIAKLK</sequence>
<evidence type="ECO:0000256" key="5">
    <source>
        <dbReference type="ARBA" id="ARBA00023186"/>
    </source>
</evidence>
<evidence type="ECO:0000313" key="8">
    <source>
        <dbReference type="Proteomes" id="UP000664844"/>
    </source>
</evidence>
<evidence type="ECO:0000256" key="2">
    <source>
        <dbReference type="ARBA" id="ARBA00022741"/>
    </source>
</evidence>
<keyword evidence="3 6" id="KW-0067">ATP-binding</keyword>
<keyword evidence="2 6" id="KW-0547">Nucleotide-binding</keyword>
<dbReference type="RefSeq" id="WP_207086525.1">
    <property type="nucleotide sequence ID" value="NZ_JAFLQW010000056.1"/>
</dbReference>
<dbReference type="InterPro" id="IPR013126">
    <property type="entry name" value="Hsp_70_fam"/>
</dbReference>
<evidence type="ECO:0000313" key="7">
    <source>
        <dbReference type="EMBL" id="MBO0347951.1"/>
    </source>
</evidence>
<keyword evidence="4" id="KW-0346">Stress response</keyword>
<keyword evidence="5" id="KW-0143">Chaperone</keyword>
<evidence type="ECO:0000256" key="1">
    <source>
        <dbReference type="ARBA" id="ARBA00007381"/>
    </source>
</evidence>
<dbReference type="PRINTS" id="PR00301">
    <property type="entry name" value="HEATSHOCK70"/>
</dbReference>
<dbReference type="SUPFAM" id="SSF53067">
    <property type="entry name" value="Actin-like ATPase domain"/>
    <property type="match status" value="2"/>
</dbReference>
<comment type="similarity">
    <text evidence="1 6">Belongs to the heat shock protein 70 family.</text>
</comment>
<accession>A0ABS3FMR7</accession>
<dbReference type="Gene3D" id="3.90.640.10">
    <property type="entry name" value="Actin, Chain A, domain 4"/>
    <property type="match status" value="1"/>
</dbReference>
<dbReference type="EMBL" id="JAFLQW010000056">
    <property type="protein sequence ID" value="MBO0347951.1"/>
    <property type="molecule type" value="Genomic_DNA"/>
</dbReference>
<evidence type="ECO:0000256" key="3">
    <source>
        <dbReference type="ARBA" id="ARBA00022840"/>
    </source>
</evidence>
<dbReference type="PROSITE" id="PS00329">
    <property type="entry name" value="HSP70_2"/>
    <property type="match status" value="1"/>
</dbReference>
<name>A0ABS3FMR7_9CYAN</name>
<gene>
    <name evidence="7" type="ORF">J0895_02295</name>
</gene>
<organism evidence="7 8">
    <name type="scientific">Phormidium pseudopriestleyi FRX01</name>
    <dbReference type="NCBI Taxonomy" id="1759528"/>
    <lineage>
        <taxon>Bacteria</taxon>
        <taxon>Bacillati</taxon>
        <taxon>Cyanobacteriota</taxon>
        <taxon>Cyanophyceae</taxon>
        <taxon>Oscillatoriophycideae</taxon>
        <taxon>Oscillatoriales</taxon>
        <taxon>Oscillatoriaceae</taxon>
        <taxon>Phormidium</taxon>
    </lineage>
</organism>
<dbReference type="PANTHER" id="PTHR19375">
    <property type="entry name" value="HEAT SHOCK PROTEIN 70KDA"/>
    <property type="match status" value="1"/>
</dbReference>
<reference evidence="7 8" key="1">
    <citation type="submission" date="2021-03" db="EMBL/GenBank/DDBJ databases">
        <title>Metabolic Capacity of the Antarctic Cyanobacterium Phormidium pseudopriestleyi that Sustains Oxygenic Photosynthesis in the Presence of Hydrogen Sulfide.</title>
        <authorList>
            <person name="Lumian J.E."/>
            <person name="Jungblut A.D."/>
            <person name="Dillon M.L."/>
            <person name="Hawes I."/>
            <person name="Doran P.T."/>
            <person name="Mackey T.J."/>
            <person name="Dick G.J."/>
            <person name="Grettenberger C.L."/>
            <person name="Sumner D.Y."/>
        </authorList>
    </citation>
    <scope>NUCLEOTIDE SEQUENCE [LARGE SCALE GENOMIC DNA]</scope>
    <source>
        <strain evidence="7 8">FRX01</strain>
    </source>
</reference>
<proteinExistence type="inferred from homology"/>
<keyword evidence="8" id="KW-1185">Reference proteome</keyword>